<dbReference type="RefSeq" id="WP_184116549.1">
    <property type="nucleotide sequence ID" value="NZ_JACHNY010000007.1"/>
</dbReference>
<evidence type="ECO:0000256" key="5">
    <source>
        <dbReference type="RuleBase" id="RU362066"/>
    </source>
</evidence>
<keyword evidence="4 5" id="KW-0975">Bacterial flagellum</keyword>
<evidence type="ECO:0000256" key="3">
    <source>
        <dbReference type="ARBA" id="ARBA00023054"/>
    </source>
</evidence>
<sequence length="479" mass="47686">MTSTTSATSGSSSITQSLGVGSGIDLKALVASLVDAQYAAKTSQFTARQDTLTAQISGLAKLKSGITGFDSALRQLVKGGSLATQPTSSNTAVAAVSRLSGAKVAGISAKIDVTQLAAAQAATTNMPVGATEGFRGGTLSVVTGSYVTGADGSTSLSATRTVSVDIAAGATLSDIAAQIKEKTGLSASVISDGNGQRLTIKGATGASQAFEITGSDAGGEGLALSTLSVGPNATGTTVGTAAQDAVVMLDGARFTRSSNTINNLFDGVKLELQSTGTVTIGTASPSNSLMQAAQDFVDTFNQVKAVIAEETNVTDGVLKTDSAATAMMRALGALTTTKLATATGGGPQTLADIGVSTNRDGTLSFNTATFNKAIAADPAAVEALFADGTGASGGGLSAALSAVTGKLTDKNAGLDASTARYTKQQSDLADAKTKASDAATMLSTRLTSQFAAMDARVAAYKATQAFMTQQIAQWTKGND</sequence>
<dbReference type="InterPro" id="IPR003481">
    <property type="entry name" value="FliD_N"/>
</dbReference>
<name>A0A7W7AL69_9SPHN</name>
<feature type="domain" description="Flagellar hook-associated protein 2 N-terminal" evidence="6">
    <location>
        <begin position="22"/>
        <end position="120"/>
    </location>
</feature>
<dbReference type="AlphaFoldDB" id="A0A7W7AL69"/>
<accession>A0A7W7AL69</accession>
<dbReference type="Pfam" id="PF07196">
    <property type="entry name" value="Flagellin_IN"/>
    <property type="match status" value="1"/>
</dbReference>
<comment type="caution">
    <text evidence="8">The sequence shown here is derived from an EMBL/GenBank/DDBJ whole genome shotgun (WGS) entry which is preliminary data.</text>
</comment>
<dbReference type="GO" id="GO:0005576">
    <property type="term" value="C:extracellular region"/>
    <property type="evidence" value="ECO:0007669"/>
    <property type="project" value="UniProtKB-SubCell"/>
</dbReference>
<dbReference type="PANTHER" id="PTHR30288:SF0">
    <property type="entry name" value="FLAGELLAR HOOK-ASSOCIATED PROTEIN 2"/>
    <property type="match status" value="1"/>
</dbReference>
<dbReference type="GO" id="GO:0071973">
    <property type="term" value="P:bacterial-type flagellum-dependent cell motility"/>
    <property type="evidence" value="ECO:0007669"/>
    <property type="project" value="TreeGrafter"/>
</dbReference>
<keyword evidence="8" id="KW-0969">Cilium</keyword>
<reference evidence="8 9" key="1">
    <citation type="submission" date="2020-08" db="EMBL/GenBank/DDBJ databases">
        <title>Genomic Encyclopedia of Type Strains, Phase IV (KMG-IV): sequencing the most valuable type-strain genomes for metagenomic binning, comparative biology and taxonomic classification.</title>
        <authorList>
            <person name="Goeker M."/>
        </authorList>
    </citation>
    <scope>NUCLEOTIDE SEQUENCE [LARGE SCALE GENOMIC DNA]</scope>
    <source>
        <strain evidence="8 9">DSM 15867</strain>
    </source>
</reference>
<comment type="subunit">
    <text evidence="2 5">Homopentamer.</text>
</comment>
<protein>
    <recommendedName>
        <fullName evidence="5">Flagellar hook-associated protein 2</fullName>
        <shortName evidence="5">HAP2</shortName>
    </recommendedName>
    <alternativeName>
        <fullName evidence="5">Flagellar cap protein</fullName>
    </alternativeName>
</protein>
<evidence type="ECO:0000256" key="1">
    <source>
        <dbReference type="ARBA" id="ARBA00009764"/>
    </source>
</evidence>
<dbReference type="InterPro" id="IPR040026">
    <property type="entry name" value="FliD"/>
</dbReference>
<dbReference type="InterPro" id="IPR010810">
    <property type="entry name" value="Flagellin_hook_IN_motif"/>
</dbReference>
<evidence type="ECO:0000313" key="9">
    <source>
        <dbReference type="Proteomes" id="UP000574769"/>
    </source>
</evidence>
<evidence type="ECO:0000259" key="7">
    <source>
        <dbReference type="Pfam" id="PF07195"/>
    </source>
</evidence>
<dbReference type="Pfam" id="PF07195">
    <property type="entry name" value="FliD_C"/>
    <property type="match status" value="1"/>
</dbReference>
<keyword evidence="3" id="KW-0175">Coiled coil</keyword>
<dbReference type="Proteomes" id="UP000574769">
    <property type="component" value="Unassembled WGS sequence"/>
</dbReference>
<dbReference type="GO" id="GO:0007155">
    <property type="term" value="P:cell adhesion"/>
    <property type="evidence" value="ECO:0007669"/>
    <property type="project" value="InterPro"/>
</dbReference>
<keyword evidence="8" id="KW-0282">Flagellum</keyword>
<dbReference type="EMBL" id="JACHNY010000007">
    <property type="protein sequence ID" value="MBB4619102.1"/>
    <property type="molecule type" value="Genomic_DNA"/>
</dbReference>
<keyword evidence="8" id="KW-0966">Cell projection</keyword>
<evidence type="ECO:0000313" key="8">
    <source>
        <dbReference type="EMBL" id="MBB4619102.1"/>
    </source>
</evidence>
<evidence type="ECO:0000259" key="6">
    <source>
        <dbReference type="Pfam" id="PF02465"/>
    </source>
</evidence>
<keyword evidence="5" id="KW-0964">Secreted</keyword>
<organism evidence="8 9">
    <name type="scientific">Sphingomonas abaci</name>
    <dbReference type="NCBI Taxonomy" id="237611"/>
    <lineage>
        <taxon>Bacteria</taxon>
        <taxon>Pseudomonadati</taxon>
        <taxon>Pseudomonadota</taxon>
        <taxon>Alphaproteobacteria</taxon>
        <taxon>Sphingomonadales</taxon>
        <taxon>Sphingomonadaceae</taxon>
        <taxon>Sphingomonas</taxon>
    </lineage>
</organism>
<comment type="similarity">
    <text evidence="1 5">Belongs to the FliD family.</text>
</comment>
<dbReference type="GO" id="GO:0009424">
    <property type="term" value="C:bacterial-type flagellum hook"/>
    <property type="evidence" value="ECO:0007669"/>
    <property type="project" value="UniProtKB-UniRule"/>
</dbReference>
<gene>
    <name evidence="8" type="ORF">GGQ96_003252</name>
</gene>
<evidence type="ECO:0000256" key="2">
    <source>
        <dbReference type="ARBA" id="ARBA00011255"/>
    </source>
</evidence>
<dbReference type="PANTHER" id="PTHR30288">
    <property type="entry name" value="FLAGELLAR CAP/ASSEMBLY PROTEIN FLID"/>
    <property type="match status" value="1"/>
</dbReference>
<evidence type="ECO:0000256" key="4">
    <source>
        <dbReference type="ARBA" id="ARBA00023143"/>
    </source>
</evidence>
<proteinExistence type="inferred from homology"/>
<dbReference type="Pfam" id="PF02465">
    <property type="entry name" value="FliD_N"/>
    <property type="match status" value="1"/>
</dbReference>
<comment type="subcellular location">
    <subcellularLocation>
        <location evidence="5">Secreted</location>
    </subcellularLocation>
    <subcellularLocation>
        <location evidence="5">Bacterial flagellum</location>
    </subcellularLocation>
</comment>
<keyword evidence="9" id="KW-1185">Reference proteome</keyword>
<dbReference type="GO" id="GO:0009421">
    <property type="term" value="C:bacterial-type flagellum filament cap"/>
    <property type="evidence" value="ECO:0007669"/>
    <property type="project" value="InterPro"/>
</dbReference>
<feature type="domain" description="Flagellar hook-associated protein 2 C-terminal" evidence="7">
    <location>
        <begin position="242"/>
        <end position="461"/>
    </location>
</feature>
<comment type="function">
    <text evidence="5">Required for morphogenesis and for the elongation of the flagellar filament by facilitating polymerization of the flagellin monomers at the tip of growing filament. Forms a capping structure, which prevents flagellin subunits (transported through the central channel of the flagellum) from leaking out without polymerization at the distal end.</text>
</comment>
<dbReference type="InterPro" id="IPR010809">
    <property type="entry name" value="FliD_C"/>
</dbReference>